<keyword evidence="3" id="KW-0804">Transcription</keyword>
<evidence type="ECO:0000313" key="5">
    <source>
        <dbReference type="Proteomes" id="UP000183263"/>
    </source>
</evidence>
<dbReference type="GO" id="GO:0000976">
    <property type="term" value="F:transcription cis-regulatory region binding"/>
    <property type="evidence" value="ECO:0007669"/>
    <property type="project" value="TreeGrafter"/>
</dbReference>
<dbReference type="AlphaFoldDB" id="A0A1G8DSM1"/>
<reference evidence="4 5" key="1">
    <citation type="submission" date="2016-10" db="EMBL/GenBank/DDBJ databases">
        <authorList>
            <person name="de Groot N.N."/>
        </authorList>
    </citation>
    <scope>NUCLEOTIDE SEQUENCE [LARGE SCALE GENOMIC DNA]</scope>
    <source>
        <strain evidence="4 5">DSM 44892</strain>
    </source>
</reference>
<protein>
    <submittedName>
        <fullName evidence="4">Regulatory protein, tetR family</fullName>
    </submittedName>
</protein>
<dbReference type="EMBL" id="FNDN01000002">
    <property type="protein sequence ID" value="SDH60595.1"/>
    <property type="molecule type" value="Genomic_DNA"/>
</dbReference>
<dbReference type="GO" id="GO:0003700">
    <property type="term" value="F:DNA-binding transcription factor activity"/>
    <property type="evidence" value="ECO:0007669"/>
    <property type="project" value="TreeGrafter"/>
</dbReference>
<gene>
    <name evidence="4" type="ORF">SAMN05444695_102394</name>
</gene>
<proteinExistence type="predicted"/>
<keyword evidence="2" id="KW-0238">DNA-binding</keyword>
<dbReference type="InterPro" id="IPR001647">
    <property type="entry name" value="HTH_TetR"/>
</dbReference>
<name>A0A1G8DSM1_9NOCA</name>
<dbReference type="SUPFAM" id="SSF46689">
    <property type="entry name" value="Homeodomain-like"/>
    <property type="match status" value="1"/>
</dbReference>
<evidence type="ECO:0000256" key="3">
    <source>
        <dbReference type="ARBA" id="ARBA00023163"/>
    </source>
</evidence>
<dbReference type="PROSITE" id="PS50977">
    <property type="entry name" value="HTH_TETR_2"/>
    <property type="match status" value="1"/>
</dbReference>
<dbReference type="RefSeq" id="WP_072739293.1">
    <property type="nucleotide sequence ID" value="NZ_CP048813.1"/>
</dbReference>
<dbReference type="PANTHER" id="PTHR30055">
    <property type="entry name" value="HTH-TYPE TRANSCRIPTIONAL REGULATOR RUTR"/>
    <property type="match status" value="1"/>
</dbReference>
<dbReference type="Gene3D" id="1.10.357.10">
    <property type="entry name" value="Tetracycline Repressor, domain 2"/>
    <property type="match status" value="1"/>
</dbReference>
<keyword evidence="5" id="KW-1185">Reference proteome</keyword>
<evidence type="ECO:0000256" key="1">
    <source>
        <dbReference type="ARBA" id="ARBA00023015"/>
    </source>
</evidence>
<organism evidence="4 5">
    <name type="scientific">Rhodococcus triatomae</name>
    <dbReference type="NCBI Taxonomy" id="300028"/>
    <lineage>
        <taxon>Bacteria</taxon>
        <taxon>Bacillati</taxon>
        <taxon>Actinomycetota</taxon>
        <taxon>Actinomycetes</taxon>
        <taxon>Mycobacteriales</taxon>
        <taxon>Nocardiaceae</taxon>
        <taxon>Rhodococcus</taxon>
    </lineage>
</organism>
<accession>A0A1G8DSM1</accession>
<dbReference type="PANTHER" id="PTHR30055:SF234">
    <property type="entry name" value="HTH-TYPE TRANSCRIPTIONAL REGULATOR BETI"/>
    <property type="match status" value="1"/>
</dbReference>
<keyword evidence="1" id="KW-0805">Transcription regulation</keyword>
<evidence type="ECO:0000313" key="4">
    <source>
        <dbReference type="EMBL" id="SDH60595.1"/>
    </source>
</evidence>
<dbReference type="Pfam" id="PF17937">
    <property type="entry name" value="TetR_C_28"/>
    <property type="match status" value="1"/>
</dbReference>
<dbReference type="InterPro" id="IPR050109">
    <property type="entry name" value="HTH-type_TetR-like_transc_reg"/>
</dbReference>
<sequence length="180" mass="19371">MPPPPAARARLLDAFIEILIENGERAATLEAVATEAGVSKGGLLYHFGSKDALVEGLVAYLEELAAADIDTMRTAPEGPAAYYLTTSNYADSPLDRAIVSTMRLSQGANARAQEALLRIHHGWMDALADEMGDRTAARMVALMGDGLYYNAALSGNTVVASQQEMNDLLDMVRRITRSEN</sequence>
<dbReference type="PRINTS" id="PR00455">
    <property type="entry name" value="HTHTETR"/>
</dbReference>
<dbReference type="InterPro" id="IPR009057">
    <property type="entry name" value="Homeodomain-like_sf"/>
</dbReference>
<dbReference type="OrthoDB" id="9806334at2"/>
<dbReference type="Pfam" id="PF00440">
    <property type="entry name" value="TetR_N"/>
    <property type="match status" value="1"/>
</dbReference>
<dbReference type="Proteomes" id="UP000183263">
    <property type="component" value="Unassembled WGS sequence"/>
</dbReference>
<dbReference type="InterPro" id="IPR041479">
    <property type="entry name" value="TetR_CgmR_C"/>
</dbReference>
<evidence type="ECO:0000256" key="2">
    <source>
        <dbReference type="ARBA" id="ARBA00023125"/>
    </source>
</evidence>